<dbReference type="PANTHER" id="PTHR41786">
    <property type="entry name" value="MOTILITY ACCESSORY FACTOR MAF"/>
    <property type="match status" value="1"/>
</dbReference>
<accession>A0A1M5YZJ3</accession>
<evidence type="ECO:0000259" key="1">
    <source>
        <dbReference type="Pfam" id="PF01973"/>
    </source>
</evidence>
<dbReference type="GeneID" id="89508428"/>
<gene>
    <name evidence="2" type="ORF">SAMN02745229_01846</name>
</gene>
<reference evidence="3" key="1">
    <citation type="submission" date="2016-11" db="EMBL/GenBank/DDBJ databases">
        <authorList>
            <person name="Varghese N."/>
            <person name="Submissions S."/>
        </authorList>
    </citation>
    <scope>NUCLEOTIDE SEQUENCE [LARGE SCALE GENOMIC DNA]</scope>
    <source>
        <strain evidence="3">DSM 3071</strain>
    </source>
</reference>
<evidence type="ECO:0000313" key="3">
    <source>
        <dbReference type="Proteomes" id="UP000184278"/>
    </source>
</evidence>
<dbReference type="InterPro" id="IPR002826">
    <property type="entry name" value="MptE-like"/>
</dbReference>
<evidence type="ECO:0000313" key="2">
    <source>
        <dbReference type="EMBL" id="SHI17369.1"/>
    </source>
</evidence>
<proteinExistence type="predicted"/>
<dbReference type="RefSeq" id="WP_073387195.1">
    <property type="nucleotide sequence ID" value="NZ_FQXK01000014.1"/>
</dbReference>
<keyword evidence="3" id="KW-1185">Reference proteome</keyword>
<feature type="domain" description="6-hydroxymethylpterin diphosphokinase MptE-like" evidence="1">
    <location>
        <begin position="220"/>
        <end position="396"/>
    </location>
</feature>
<dbReference type="STRING" id="1121131.SAMN02745229_01846"/>
<dbReference type="PANTHER" id="PTHR41786:SF1">
    <property type="entry name" value="6-HYDROXYMETHYLPTERIN DIPHOSPHOKINASE MPTE-LIKE DOMAIN-CONTAINING PROTEIN"/>
    <property type="match status" value="1"/>
</dbReference>
<protein>
    <submittedName>
        <fullName evidence="2">Uncharacterized conserved protein</fullName>
    </submittedName>
</protein>
<dbReference type="EMBL" id="FQXK01000014">
    <property type="protein sequence ID" value="SHI17369.1"/>
    <property type="molecule type" value="Genomic_DNA"/>
</dbReference>
<sequence length="625" mass="71272">MNVIYQKNLDAFKDRHYLDDESDPNIKEALLNGKNNNASMCNVSLSQDYCGNSIVCLSRDGYDYALSSRVDAYNAAKIYSERYNDPEPFETYILFGMGDGRIARNVLKDMYDNNLLIAIEPEIEVLLTVMSEIDISDIISNENFFLLIGNAKVFENLQNLLEGVINPGTVTPIRFLISPGYDVLYSDMCRGCIKMADYVMDAIRINSNTIIEMAEEINLNTFKNLRYLINGSDLYSIIEKFKEVDLDDIPAILVCAGPSLDKNIDDLKKAEGKAFILAVDSAVRALENHNINYNAVMTGDAQKEYSVFEDKRTRRKPLIAEISSNYKIIENWHGRVFFNGASMGYVVQNSIFNGVLTHHMGEVETGGSISTNAFSAIEALGFRTIVLVGQDLAFTGGQGHVQGYSNQETDEEIKERGIEQVKGWDGSMLITDSQMRYYIRWFEKKIEAVKDYITVIDATQGGAEIQGALNMTLNEVIDYKCNKTCDFDKLLMDVPYVFEGEDKEKCLEQLRKLPERLNEFGDKLKKYKKNYIKMSDFIKNNISSGRDFEKVYKVVKEANLIDRTEPLYHLVTTFCVRDIYKYKNIVMNKDKPMDEVLKASAQMMDDCIKAIKEIIKLIKKEWNYL</sequence>
<organism evidence="2 3">
    <name type="scientific">Butyrivibrio fibrisolvens DSM 3071</name>
    <dbReference type="NCBI Taxonomy" id="1121131"/>
    <lineage>
        <taxon>Bacteria</taxon>
        <taxon>Bacillati</taxon>
        <taxon>Bacillota</taxon>
        <taxon>Clostridia</taxon>
        <taxon>Lachnospirales</taxon>
        <taxon>Lachnospiraceae</taxon>
        <taxon>Butyrivibrio</taxon>
    </lineage>
</organism>
<dbReference type="Proteomes" id="UP000184278">
    <property type="component" value="Unassembled WGS sequence"/>
</dbReference>
<dbReference type="OrthoDB" id="5291305at2"/>
<dbReference type="Pfam" id="PF01973">
    <property type="entry name" value="MptE-like"/>
    <property type="match status" value="1"/>
</dbReference>
<name>A0A1M5YZJ3_BUTFI</name>
<dbReference type="AlphaFoldDB" id="A0A1M5YZJ3"/>